<evidence type="ECO:0000256" key="3">
    <source>
        <dbReference type="ARBA" id="ARBA00022448"/>
    </source>
</evidence>
<evidence type="ECO:0000256" key="6">
    <source>
        <dbReference type="ARBA" id="ARBA00022882"/>
    </source>
</evidence>
<evidence type="ECO:0000256" key="10">
    <source>
        <dbReference type="ARBA" id="ARBA00023136"/>
    </source>
</evidence>
<dbReference type="InterPro" id="IPR027359">
    <property type="entry name" value="Volt_channel_dom_sf"/>
</dbReference>
<dbReference type="Pfam" id="PF00520">
    <property type="entry name" value="Ion_trans"/>
    <property type="match status" value="1"/>
</dbReference>
<dbReference type="InterPro" id="IPR031846">
    <property type="entry name" value="Hvcn1"/>
</dbReference>
<keyword evidence="8 13" id="KW-0175">Coiled coil</keyword>
<protein>
    <recommendedName>
        <fullName evidence="2">Voltage-gated hydrogen channel 1</fullName>
    </recommendedName>
    <alternativeName>
        <fullName evidence="12">Hydrogen voltage-gated channel 1</fullName>
    </alternativeName>
</protein>
<accession>A0A409W0V6</accession>
<evidence type="ECO:0000256" key="14">
    <source>
        <dbReference type="SAM" id="Phobius"/>
    </source>
</evidence>
<dbReference type="Proteomes" id="UP000284706">
    <property type="component" value="Unassembled WGS sequence"/>
</dbReference>
<evidence type="ECO:0000256" key="8">
    <source>
        <dbReference type="ARBA" id="ARBA00023054"/>
    </source>
</evidence>
<keyword evidence="11" id="KW-0407">Ion channel</keyword>
<evidence type="ECO:0000256" key="4">
    <source>
        <dbReference type="ARBA" id="ARBA00022475"/>
    </source>
</evidence>
<dbReference type="Gene3D" id="1.20.120.350">
    <property type="entry name" value="Voltage-gated potassium channels. Chain C"/>
    <property type="match status" value="1"/>
</dbReference>
<dbReference type="SUPFAM" id="SSF81324">
    <property type="entry name" value="Voltage-gated potassium channels"/>
    <property type="match status" value="1"/>
</dbReference>
<evidence type="ECO:0000256" key="1">
    <source>
        <dbReference type="ARBA" id="ARBA00004651"/>
    </source>
</evidence>
<keyword evidence="3" id="KW-0813">Transport</keyword>
<dbReference type="GO" id="GO:0030171">
    <property type="term" value="F:voltage-gated proton channel activity"/>
    <property type="evidence" value="ECO:0007669"/>
    <property type="project" value="InterPro"/>
</dbReference>
<feature type="transmembrane region" description="Helical" evidence="14">
    <location>
        <begin position="121"/>
        <end position="144"/>
    </location>
</feature>
<dbReference type="OrthoDB" id="427456at2759"/>
<keyword evidence="6" id="KW-0851">Voltage-gated channel</keyword>
<evidence type="ECO:0000256" key="12">
    <source>
        <dbReference type="ARBA" id="ARBA00031989"/>
    </source>
</evidence>
<proteinExistence type="predicted"/>
<evidence type="ECO:0000256" key="13">
    <source>
        <dbReference type="SAM" id="Coils"/>
    </source>
</evidence>
<evidence type="ECO:0000256" key="7">
    <source>
        <dbReference type="ARBA" id="ARBA00022989"/>
    </source>
</evidence>
<sequence>MSDQEPLLPAHNVPNGYDIVDVNASTSGRHSRRAKAAYILEHPTFHKTVIALITIDALCVLADLAYSFLSSTCEPPGGEDNPAWLEVLAQISLAITTFFLVEIPLNLWAFGFQYMNPLGPVPHAILHLFDTIIILTTFTFEVILRGKERELAGLLVILRLWRLVKLVGGVAVGAGEIEEETVKELEETKSKLKQVQAQLEEALNENAQLRLEIQQLQGS</sequence>
<feature type="domain" description="Ion transport" evidence="15">
    <location>
        <begin position="43"/>
        <end position="166"/>
    </location>
</feature>
<dbReference type="EMBL" id="NHYE01005471">
    <property type="protein sequence ID" value="PPQ72142.1"/>
    <property type="molecule type" value="Genomic_DNA"/>
</dbReference>
<keyword evidence="9" id="KW-0406">Ion transport</keyword>
<feature type="transmembrane region" description="Helical" evidence="14">
    <location>
        <begin position="81"/>
        <end position="101"/>
    </location>
</feature>
<gene>
    <name evidence="16" type="ORF">CVT26_006898</name>
</gene>
<dbReference type="AlphaFoldDB" id="A0A409W0V6"/>
<dbReference type="PANTHER" id="PTHR46480">
    <property type="entry name" value="F20B24.22"/>
    <property type="match status" value="1"/>
</dbReference>
<reference evidence="16 17" key="1">
    <citation type="journal article" date="2018" name="Evol. Lett.">
        <title>Horizontal gene cluster transfer increased hallucinogenic mushroom diversity.</title>
        <authorList>
            <person name="Reynolds H.T."/>
            <person name="Vijayakumar V."/>
            <person name="Gluck-Thaler E."/>
            <person name="Korotkin H.B."/>
            <person name="Matheny P.B."/>
            <person name="Slot J.C."/>
        </authorList>
    </citation>
    <scope>NUCLEOTIDE SEQUENCE [LARGE SCALE GENOMIC DNA]</scope>
    <source>
        <strain evidence="16 17">SRW20</strain>
    </source>
</reference>
<keyword evidence="7 14" id="KW-1133">Transmembrane helix</keyword>
<feature type="coiled-coil region" evidence="13">
    <location>
        <begin position="175"/>
        <end position="219"/>
    </location>
</feature>
<dbReference type="InterPro" id="IPR005821">
    <property type="entry name" value="Ion_trans_dom"/>
</dbReference>
<dbReference type="GO" id="GO:0005886">
    <property type="term" value="C:plasma membrane"/>
    <property type="evidence" value="ECO:0007669"/>
    <property type="project" value="UniProtKB-SubCell"/>
</dbReference>
<evidence type="ECO:0000256" key="2">
    <source>
        <dbReference type="ARBA" id="ARBA00015897"/>
    </source>
</evidence>
<dbReference type="STRING" id="231916.A0A409W0V6"/>
<evidence type="ECO:0000256" key="9">
    <source>
        <dbReference type="ARBA" id="ARBA00023065"/>
    </source>
</evidence>
<name>A0A409W0V6_9AGAR</name>
<keyword evidence="4" id="KW-1003">Cell membrane</keyword>
<evidence type="ECO:0000313" key="16">
    <source>
        <dbReference type="EMBL" id="PPQ72142.1"/>
    </source>
</evidence>
<evidence type="ECO:0000256" key="11">
    <source>
        <dbReference type="ARBA" id="ARBA00023303"/>
    </source>
</evidence>
<feature type="transmembrane region" description="Helical" evidence="14">
    <location>
        <begin position="49"/>
        <end position="69"/>
    </location>
</feature>
<evidence type="ECO:0000313" key="17">
    <source>
        <dbReference type="Proteomes" id="UP000284706"/>
    </source>
</evidence>
<organism evidence="16 17">
    <name type="scientific">Gymnopilus dilepis</name>
    <dbReference type="NCBI Taxonomy" id="231916"/>
    <lineage>
        <taxon>Eukaryota</taxon>
        <taxon>Fungi</taxon>
        <taxon>Dikarya</taxon>
        <taxon>Basidiomycota</taxon>
        <taxon>Agaricomycotina</taxon>
        <taxon>Agaricomycetes</taxon>
        <taxon>Agaricomycetidae</taxon>
        <taxon>Agaricales</taxon>
        <taxon>Agaricineae</taxon>
        <taxon>Hymenogastraceae</taxon>
        <taxon>Gymnopilus</taxon>
    </lineage>
</organism>
<dbReference type="PANTHER" id="PTHR46480:SF1">
    <property type="entry name" value="VOLTAGE-GATED HYDROGEN CHANNEL 1"/>
    <property type="match status" value="1"/>
</dbReference>
<dbReference type="GO" id="GO:0034702">
    <property type="term" value="C:monoatomic ion channel complex"/>
    <property type="evidence" value="ECO:0007669"/>
    <property type="project" value="UniProtKB-KW"/>
</dbReference>
<keyword evidence="10 14" id="KW-0472">Membrane</keyword>
<keyword evidence="5 14" id="KW-0812">Transmembrane</keyword>
<evidence type="ECO:0000259" key="15">
    <source>
        <dbReference type="Pfam" id="PF00520"/>
    </source>
</evidence>
<keyword evidence="17" id="KW-1185">Reference proteome</keyword>
<dbReference type="InParanoid" id="A0A409W0V6"/>
<comment type="caution">
    <text evidence="16">The sequence shown here is derived from an EMBL/GenBank/DDBJ whole genome shotgun (WGS) entry which is preliminary data.</text>
</comment>
<comment type="subcellular location">
    <subcellularLocation>
        <location evidence="1">Cell membrane</location>
        <topology evidence="1">Multi-pass membrane protein</topology>
    </subcellularLocation>
</comment>
<evidence type="ECO:0000256" key="5">
    <source>
        <dbReference type="ARBA" id="ARBA00022692"/>
    </source>
</evidence>